<dbReference type="CDD" id="cd05403">
    <property type="entry name" value="NT_KNTase_like"/>
    <property type="match status" value="1"/>
</dbReference>
<dbReference type="SUPFAM" id="SSF81301">
    <property type="entry name" value="Nucleotidyltransferase"/>
    <property type="match status" value="1"/>
</dbReference>
<dbReference type="InterPro" id="IPR041633">
    <property type="entry name" value="Polbeta"/>
</dbReference>
<dbReference type="Gene3D" id="3.30.460.10">
    <property type="entry name" value="Beta Polymerase, domain 2"/>
    <property type="match status" value="1"/>
</dbReference>
<comment type="caution">
    <text evidence="9">The sequence shown here is derived from an EMBL/GenBank/DDBJ whole genome shotgun (WGS) entry which is preliminary data.</text>
</comment>
<evidence type="ECO:0000256" key="6">
    <source>
        <dbReference type="ARBA" id="ARBA00022840"/>
    </source>
</evidence>
<protein>
    <submittedName>
        <fullName evidence="9">Nucleotidyltransferase domain-containing protein</fullName>
    </submittedName>
</protein>
<keyword evidence="6" id="KW-0067">ATP-binding</keyword>
<evidence type="ECO:0000256" key="3">
    <source>
        <dbReference type="ARBA" id="ARBA00022695"/>
    </source>
</evidence>
<dbReference type="RefSeq" id="WP_304986503.1">
    <property type="nucleotide sequence ID" value="NZ_BAAACR010000013.1"/>
</dbReference>
<sequence length="95" mass="10808">MLSIPRIRECIAPICKKYPIQKAYLFGSYARGNATEKSDVDLRIEGDITSFFMLGGIYSELSDALGTELDLLSRLPDSEAFKKNLRKDEVLLYER</sequence>
<keyword evidence="4" id="KW-0479">Metal-binding</keyword>
<dbReference type="Pfam" id="PF18765">
    <property type="entry name" value="Polbeta"/>
    <property type="match status" value="1"/>
</dbReference>
<proteinExistence type="predicted"/>
<evidence type="ECO:0000313" key="10">
    <source>
        <dbReference type="Proteomes" id="UP001500399"/>
    </source>
</evidence>
<evidence type="ECO:0000259" key="8">
    <source>
        <dbReference type="Pfam" id="PF18765"/>
    </source>
</evidence>
<organism evidence="9 10">
    <name type="scientific">Selenomonas dianae</name>
    <dbReference type="NCBI Taxonomy" id="135079"/>
    <lineage>
        <taxon>Bacteria</taxon>
        <taxon>Bacillati</taxon>
        <taxon>Bacillota</taxon>
        <taxon>Negativicutes</taxon>
        <taxon>Selenomonadales</taxon>
        <taxon>Selenomonadaceae</taxon>
        <taxon>Selenomonas</taxon>
    </lineage>
</organism>
<evidence type="ECO:0000256" key="1">
    <source>
        <dbReference type="ARBA" id="ARBA00001946"/>
    </source>
</evidence>
<reference evidence="10" key="1">
    <citation type="journal article" date="2019" name="Int. J. Syst. Evol. Microbiol.">
        <title>The Global Catalogue of Microorganisms (GCM) 10K type strain sequencing project: providing services to taxonomists for standard genome sequencing and annotation.</title>
        <authorList>
            <consortium name="The Broad Institute Genomics Platform"/>
            <consortium name="The Broad Institute Genome Sequencing Center for Infectious Disease"/>
            <person name="Wu L."/>
            <person name="Ma J."/>
        </authorList>
    </citation>
    <scope>NUCLEOTIDE SEQUENCE [LARGE SCALE GENOMIC DNA]</scope>
    <source>
        <strain evidence="10">JCM 8542</strain>
    </source>
</reference>
<comment type="cofactor">
    <cofactor evidence="1">
        <name>Mg(2+)</name>
        <dbReference type="ChEBI" id="CHEBI:18420"/>
    </cofactor>
</comment>
<evidence type="ECO:0000256" key="4">
    <source>
        <dbReference type="ARBA" id="ARBA00022723"/>
    </source>
</evidence>
<dbReference type="InterPro" id="IPR052038">
    <property type="entry name" value="Type-VII_TA_antitoxin"/>
</dbReference>
<keyword evidence="2" id="KW-0808">Transferase</keyword>
<evidence type="ECO:0000256" key="7">
    <source>
        <dbReference type="ARBA" id="ARBA00022842"/>
    </source>
</evidence>
<feature type="domain" description="Polymerase beta nucleotidyltransferase" evidence="8">
    <location>
        <begin position="11"/>
        <end position="95"/>
    </location>
</feature>
<dbReference type="PANTHER" id="PTHR33571:SF14">
    <property type="entry name" value="PROTEIN ADENYLYLTRANSFERASE MJ0435-RELATED"/>
    <property type="match status" value="1"/>
</dbReference>
<keyword evidence="7" id="KW-0460">Magnesium</keyword>
<dbReference type="Proteomes" id="UP001500399">
    <property type="component" value="Unassembled WGS sequence"/>
</dbReference>
<keyword evidence="5" id="KW-0547">Nucleotide-binding</keyword>
<evidence type="ECO:0000313" key="9">
    <source>
        <dbReference type="EMBL" id="GAA0216323.1"/>
    </source>
</evidence>
<keyword evidence="10" id="KW-1185">Reference proteome</keyword>
<gene>
    <name evidence="9" type="ORF">GCM10008919_19490</name>
</gene>
<evidence type="ECO:0000256" key="5">
    <source>
        <dbReference type="ARBA" id="ARBA00022741"/>
    </source>
</evidence>
<keyword evidence="3" id="KW-0548">Nucleotidyltransferase</keyword>
<name>A0ABP3CVD8_9FIRM</name>
<dbReference type="PANTHER" id="PTHR33571">
    <property type="entry name" value="SSL8005 PROTEIN"/>
    <property type="match status" value="1"/>
</dbReference>
<accession>A0ABP3CVD8</accession>
<dbReference type="EMBL" id="BAAACR010000013">
    <property type="protein sequence ID" value="GAA0216323.1"/>
    <property type="molecule type" value="Genomic_DNA"/>
</dbReference>
<dbReference type="InterPro" id="IPR043519">
    <property type="entry name" value="NT_sf"/>
</dbReference>
<evidence type="ECO:0000256" key="2">
    <source>
        <dbReference type="ARBA" id="ARBA00022679"/>
    </source>
</evidence>